<sequence length="243" mass="26457">MWWLVDRPNAMIKIPATPAGLPAIRACLAEGISVNATLIFSVERYREVMAAFLDGMELARKNGHNLAEIASVASFFISRVDTEVDQRLDGSDNPKARALRGRAAIANATLAYQAYRQTMSGPRWAGLADAGAHPQRPLWASTGVKDPAYDDTRYVVELVAPGTVNTMPEATLVAVAEHGVVRGDRMTANYVPARAVHDGLYELGIDMAEVARTLEQAGVAQFQDAWKALIDDVSTMLARHRKI</sequence>
<accession>A0A117ILF3</accession>
<evidence type="ECO:0000256" key="9">
    <source>
        <dbReference type="ARBA" id="ARBA00023126"/>
    </source>
</evidence>
<dbReference type="PANTHER" id="PTHR10683">
    <property type="entry name" value="TRANSALDOLASE"/>
    <property type="match status" value="1"/>
</dbReference>
<keyword evidence="10 11" id="KW-0704">Schiff base</keyword>
<dbReference type="GO" id="GO:0005975">
    <property type="term" value="P:carbohydrate metabolic process"/>
    <property type="evidence" value="ECO:0007669"/>
    <property type="project" value="InterPro"/>
</dbReference>
<comment type="similarity">
    <text evidence="4 11">Belongs to the transaldolase family. Type 2 subfamily.</text>
</comment>
<dbReference type="InterPro" id="IPR013785">
    <property type="entry name" value="Aldolase_TIM"/>
</dbReference>
<dbReference type="EMBL" id="BCTB01000003">
    <property type="protein sequence ID" value="GAT13600.1"/>
    <property type="molecule type" value="Genomic_DNA"/>
</dbReference>
<reference evidence="12 13" key="1">
    <citation type="journal article" date="2016" name="Genome Announc.">
        <title>Draft Genome Sequences of Five Rapidly Growing Mycobacterium Species, M. thermoresistibile, M. fortuitum subsp. acetamidolyticum, M. canariasense, M. brisbanense, and M. novocastrense.</title>
        <authorList>
            <person name="Katahira K."/>
            <person name="Ogura Y."/>
            <person name="Gotoh Y."/>
            <person name="Hayashi T."/>
        </authorList>
    </citation>
    <scope>NUCLEOTIDE SEQUENCE [LARGE SCALE GENOMIC DNA]</scope>
    <source>
        <strain evidence="12 13">JCM6362</strain>
    </source>
</reference>
<proteinExistence type="inferred from homology"/>
<comment type="catalytic activity">
    <reaction evidence="11">
        <text>D-sedoheptulose 7-phosphate + D-glyceraldehyde 3-phosphate = D-erythrose 4-phosphate + beta-D-fructose 6-phosphate</text>
        <dbReference type="Rhea" id="RHEA:17053"/>
        <dbReference type="ChEBI" id="CHEBI:16897"/>
        <dbReference type="ChEBI" id="CHEBI:57483"/>
        <dbReference type="ChEBI" id="CHEBI:57634"/>
        <dbReference type="ChEBI" id="CHEBI:59776"/>
        <dbReference type="EC" id="2.2.1.2"/>
    </reaction>
</comment>
<dbReference type="InterPro" id="IPR004732">
    <property type="entry name" value="Transaldolase_2"/>
</dbReference>
<evidence type="ECO:0000256" key="10">
    <source>
        <dbReference type="ARBA" id="ARBA00023270"/>
    </source>
</evidence>
<dbReference type="GO" id="GO:0006098">
    <property type="term" value="P:pentose-phosphate shunt"/>
    <property type="evidence" value="ECO:0007669"/>
    <property type="project" value="UniProtKB-UniRule"/>
</dbReference>
<evidence type="ECO:0000313" key="12">
    <source>
        <dbReference type="EMBL" id="GAT13600.1"/>
    </source>
</evidence>
<evidence type="ECO:0000256" key="11">
    <source>
        <dbReference type="HAMAP-Rule" id="MF_00493"/>
    </source>
</evidence>
<evidence type="ECO:0000256" key="2">
    <source>
        <dbReference type="ARBA" id="ARBA00004496"/>
    </source>
</evidence>
<evidence type="ECO:0000313" key="13">
    <source>
        <dbReference type="Proteomes" id="UP000069654"/>
    </source>
</evidence>
<evidence type="ECO:0000256" key="8">
    <source>
        <dbReference type="ARBA" id="ARBA00022679"/>
    </source>
</evidence>
<reference evidence="13" key="2">
    <citation type="submission" date="2016-02" db="EMBL/GenBank/DDBJ databases">
        <title>Draft genome sequence of five rapidly growing Mycobacterium species.</title>
        <authorList>
            <person name="Katahira K."/>
            <person name="Gotou Y."/>
            <person name="Iida K."/>
            <person name="Ogura Y."/>
            <person name="Hayashi T."/>
        </authorList>
    </citation>
    <scope>NUCLEOTIDE SEQUENCE [LARGE SCALE GENOMIC DNA]</scope>
    <source>
        <strain evidence="13">JCM6362</strain>
    </source>
</reference>
<comment type="pathway">
    <text evidence="3 11">Carbohydrate degradation; pentose phosphate pathway; D-glyceraldehyde 3-phosphate and beta-D-fructose 6-phosphate from D-ribose 5-phosphate and D-xylulose 5-phosphate (non-oxidative stage): step 2/3.</text>
</comment>
<comment type="function">
    <text evidence="1 11">Transaldolase is important for the balance of metabolites in the pentose-phosphate pathway.</text>
</comment>
<dbReference type="GO" id="GO:0004801">
    <property type="term" value="F:transaldolase activity"/>
    <property type="evidence" value="ECO:0007669"/>
    <property type="project" value="UniProtKB-UniRule"/>
</dbReference>
<dbReference type="Proteomes" id="UP000069654">
    <property type="component" value="Unassembled WGS sequence"/>
</dbReference>
<dbReference type="EC" id="2.2.1.2" evidence="5 11"/>
<evidence type="ECO:0000256" key="3">
    <source>
        <dbReference type="ARBA" id="ARBA00004857"/>
    </source>
</evidence>
<dbReference type="GO" id="GO:0005737">
    <property type="term" value="C:cytoplasm"/>
    <property type="evidence" value="ECO:0007669"/>
    <property type="project" value="UniProtKB-SubCell"/>
</dbReference>
<dbReference type="SUPFAM" id="SSF51569">
    <property type="entry name" value="Aldolase"/>
    <property type="match status" value="1"/>
</dbReference>
<protein>
    <recommendedName>
        <fullName evidence="6 11">Transaldolase</fullName>
        <ecNumber evidence="5 11">2.2.1.2</ecNumber>
    </recommendedName>
</protein>
<evidence type="ECO:0000256" key="5">
    <source>
        <dbReference type="ARBA" id="ARBA00013151"/>
    </source>
</evidence>
<dbReference type="NCBIfam" id="TIGR00876">
    <property type="entry name" value="tal_mycobact"/>
    <property type="match status" value="1"/>
</dbReference>
<dbReference type="AlphaFoldDB" id="A0A117ILF3"/>
<evidence type="ECO:0000256" key="1">
    <source>
        <dbReference type="ARBA" id="ARBA00003518"/>
    </source>
</evidence>
<organism evidence="12 13">
    <name type="scientific">Mycolicibacterium thermoresistibile</name>
    <name type="common">Mycobacterium thermoresistibile</name>
    <dbReference type="NCBI Taxonomy" id="1797"/>
    <lineage>
        <taxon>Bacteria</taxon>
        <taxon>Bacillati</taxon>
        <taxon>Actinomycetota</taxon>
        <taxon>Actinomycetes</taxon>
        <taxon>Mycobacteriales</taxon>
        <taxon>Mycobacteriaceae</taxon>
        <taxon>Mycolicibacterium</taxon>
    </lineage>
</organism>
<feature type="active site" description="Schiff-base intermediate with substrate" evidence="11">
    <location>
        <position position="13"/>
    </location>
</feature>
<dbReference type="InterPro" id="IPR001585">
    <property type="entry name" value="TAL/FSA"/>
</dbReference>
<dbReference type="HAMAP" id="MF_00493">
    <property type="entry name" value="Transaldolase_2"/>
    <property type="match status" value="1"/>
</dbReference>
<dbReference type="STRING" id="1797.RMCT_0571"/>
<gene>
    <name evidence="11" type="primary">tal</name>
    <name evidence="12" type="ORF">RMCT_0571</name>
</gene>
<comment type="subcellular location">
    <subcellularLocation>
        <location evidence="2 11">Cytoplasm</location>
    </subcellularLocation>
</comment>
<evidence type="ECO:0000256" key="4">
    <source>
        <dbReference type="ARBA" id="ARBA00008426"/>
    </source>
</evidence>
<keyword evidence="9 11" id="KW-0570">Pentose shunt</keyword>
<comment type="caution">
    <text evidence="12">The sequence shown here is derived from an EMBL/GenBank/DDBJ whole genome shotgun (WGS) entry which is preliminary data.</text>
</comment>
<dbReference type="Pfam" id="PF00923">
    <property type="entry name" value="TAL_FSA"/>
    <property type="match status" value="1"/>
</dbReference>
<dbReference type="UniPathway" id="UPA00115">
    <property type="reaction ID" value="UER00414"/>
</dbReference>
<dbReference type="PANTHER" id="PTHR10683:SF31">
    <property type="entry name" value="TRANSALDOLASE"/>
    <property type="match status" value="1"/>
</dbReference>
<name>A0A117ILF3_MYCTH</name>
<evidence type="ECO:0000256" key="6">
    <source>
        <dbReference type="ARBA" id="ARBA00018292"/>
    </source>
</evidence>
<dbReference type="Gene3D" id="3.20.20.70">
    <property type="entry name" value="Aldolase class I"/>
    <property type="match status" value="1"/>
</dbReference>
<evidence type="ECO:0000256" key="7">
    <source>
        <dbReference type="ARBA" id="ARBA00022490"/>
    </source>
</evidence>
<keyword evidence="8 11" id="KW-0808">Transferase</keyword>
<keyword evidence="7 11" id="KW-0963">Cytoplasm</keyword>